<evidence type="ECO:0000313" key="3">
    <source>
        <dbReference type="EMBL" id="PKV98898.1"/>
    </source>
</evidence>
<name>A0A2N3WYI2_9NOCA</name>
<dbReference type="Gene3D" id="3.30.70.1900">
    <property type="match status" value="1"/>
</dbReference>
<proteinExistence type="predicted"/>
<dbReference type="AlphaFoldDB" id="A0A2N3WYI2"/>
<dbReference type="Pfam" id="PF10040">
    <property type="entry name" value="CRISPR_Cas6"/>
    <property type="match status" value="1"/>
</dbReference>
<evidence type="ECO:0000256" key="1">
    <source>
        <dbReference type="SAM" id="MobiDB-lite"/>
    </source>
</evidence>
<feature type="region of interest" description="Disordered" evidence="1">
    <location>
        <begin position="232"/>
        <end position="277"/>
    </location>
</feature>
<dbReference type="RefSeq" id="WP_101463289.1">
    <property type="nucleotide sequence ID" value="NZ_PJMW01000001.1"/>
</dbReference>
<organism evidence="3 4">
    <name type="scientific">Nocardia fluminea</name>
    <dbReference type="NCBI Taxonomy" id="134984"/>
    <lineage>
        <taxon>Bacteria</taxon>
        <taxon>Bacillati</taxon>
        <taxon>Actinomycetota</taxon>
        <taxon>Actinomycetes</taxon>
        <taxon>Mycobacteriales</taxon>
        <taxon>Nocardiaceae</taxon>
        <taxon>Nocardia</taxon>
    </lineage>
</organism>
<evidence type="ECO:0000259" key="2">
    <source>
        <dbReference type="Pfam" id="PF10040"/>
    </source>
</evidence>
<comment type="caution">
    <text evidence="3">The sequence shown here is derived from an EMBL/GenBank/DDBJ whole genome shotgun (WGS) entry which is preliminary data.</text>
</comment>
<gene>
    <name evidence="3" type="ORF">ATK86_0932</name>
</gene>
<evidence type="ECO:0000313" key="4">
    <source>
        <dbReference type="Proteomes" id="UP000233766"/>
    </source>
</evidence>
<dbReference type="EMBL" id="PJMW01000001">
    <property type="protein sequence ID" value="PKV98898.1"/>
    <property type="molecule type" value="Genomic_DNA"/>
</dbReference>
<feature type="domain" description="CRISPR-associated protein Cas6 C-terminal" evidence="2">
    <location>
        <begin position="114"/>
        <end position="226"/>
    </location>
</feature>
<reference evidence="3 4" key="1">
    <citation type="submission" date="2017-12" db="EMBL/GenBank/DDBJ databases">
        <title>Sequencing the genomes of 1000 Actinobacteria strains.</title>
        <authorList>
            <person name="Klenk H.-P."/>
        </authorList>
    </citation>
    <scope>NUCLEOTIDE SEQUENCE [LARGE SCALE GENOMIC DNA]</scope>
    <source>
        <strain evidence="3 4">DSM 44489</strain>
    </source>
</reference>
<sequence>MITHWAVPLAGIDPSRVSLTHLHAVASGLADQQHWASPKPWAARPPRFLDGLPVLEITTLTTDSADQLRTSVAPGTAIRFGSQHGTALAAPHPLTATTWTDLHRETPTEPSWTVRFRTPATFGNGNRFSPWPDPAAVARSLTTRWNTFNPDPTQHFDEDPRLWRRIWVSDVEGHTELLPLPGLTVPGFLGRIRYHCDDPGVATTLHRLLLFAELAGLGRYTTRGLGIITLDSGAGRNPVVSGPQKSPRSVQRSDQRKQYNSDVPGSPAERAGGRSVQ</sequence>
<dbReference type="CDD" id="cd21141">
    <property type="entry name" value="Cas6_III-like"/>
    <property type="match status" value="1"/>
</dbReference>
<dbReference type="InterPro" id="IPR019267">
    <property type="entry name" value="CRISPR-assoc_Cas6_C"/>
</dbReference>
<protein>
    <submittedName>
        <fullName evidence="3">Uncharacterized protein DUF2276</fullName>
    </submittedName>
</protein>
<dbReference type="Proteomes" id="UP000233766">
    <property type="component" value="Unassembled WGS sequence"/>
</dbReference>
<keyword evidence="4" id="KW-1185">Reference proteome</keyword>
<accession>A0A2N3WYI2</accession>
<dbReference type="OrthoDB" id="3725852at2"/>